<accession>A0ABR6NAT3</accession>
<evidence type="ECO:0000313" key="2">
    <source>
        <dbReference type="EMBL" id="MBB5984391.1"/>
    </source>
</evidence>
<dbReference type="EMBL" id="JACHKA010000001">
    <property type="protein sequence ID" value="MBB5984391.1"/>
    <property type="molecule type" value="Genomic_DNA"/>
</dbReference>
<keyword evidence="3" id="KW-1185">Reference proteome</keyword>
<organism evidence="2 3">
    <name type="scientific">Sphingobium lignivorans</name>
    <dbReference type="NCBI Taxonomy" id="2735886"/>
    <lineage>
        <taxon>Bacteria</taxon>
        <taxon>Pseudomonadati</taxon>
        <taxon>Pseudomonadota</taxon>
        <taxon>Alphaproteobacteria</taxon>
        <taxon>Sphingomonadales</taxon>
        <taxon>Sphingomonadaceae</taxon>
        <taxon>Sphingobium</taxon>
    </lineage>
</organism>
<evidence type="ECO:0000256" key="1">
    <source>
        <dbReference type="SAM" id="Phobius"/>
    </source>
</evidence>
<proteinExistence type="predicted"/>
<dbReference type="RefSeq" id="WP_184149445.1">
    <property type="nucleotide sequence ID" value="NZ_JACHKA010000001.1"/>
</dbReference>
<keyword evidence="1" id="KW-1133">Transmembrane helix</keyword>
<dbReference type="Proteomes" id="UP001138540">
    <property type="component" value="Unassembled WGS sequence"/>
</dbReference>
<evidence type="ECO:0000313" key="3">
    <source>
        <dbReference type="Proteomes" id="UP001138540"/>
    </source>
</evidence>
<protein>
    <submittedName>
        <fullName evidence="2">Uncharacterized protein</fullName>
    </submittedName>
</protein>
<reference evidence="2 3" key="1">
    <citation type="submission" date="2020-08" db="EMBL/GenBank/DDBJ databases">
        <title>Exploring microbial biodiversity for novel pathways involved in the catabolism of aromatic compounds derived from lignin.</title>
        <authorList>
            <person name="Elkins J."/>
        </authorList>
    </citation>
    <scope>NUCLEOTIDE SEQUENCE [LARGE SCALE GENOMIC DNA]</scope>
    <source>
        <strain evidence="2 3">B1D3A</strain>
    </source>
</reference>
<name>A0ABR6NAT3_9SPHN</name>
<gene>
    <name evidence="2" type="ORF">HNP60_000365</name>
</gene>
<comment type="caution">
    <text evidence="2">The sequence shown here is derived from an EMBL/GenBank/DDBJ whole genome shotgun (WGS) entry which is preliminary data.</text>
</comment>
<feature type="transmembrane region" description="Helical" evidence="1">
    <location>
        <begin position="26"/>
        <end position="47"/>
    </location>
</feature>
<sequence>MELLEWLNAGFDLFGDKFGDTAAGKWLDHGLSALSLLLFLFALALIYQEFLRCYRLLRRMNPNVRRGSRLQVAESVLLLAITDRALLSRDRRTLLRRTRILVEHELFVPRPQPDWRDGGVEAPEGGFLGRQIWRLGGRWRAWRAYRAELHAWRQDIRHALALEGNWTIHVDNPALVSARLDDIGRYFECLRSLGLDGEEADRFICPIEIASGFIAPLHLLTGLLIQFNDKWRPILESFDRDANSSAEAAGRPIDATDRDLRQIQLFIYNCWLLWGPSIPICECRNWDARYAVVQYGYGDENNSIEVVGSRRDIAAALKGLMDGQCRHERAIGTVGATPPPDKPFTGMAVPANVMGRLRLSRSLGRRTASQVNALPQAALTSWGGGQDERPVLFISEIVSSNAVEGDVERREASRGHIIMDTGAYPSRYYSAYLWAAVVVLMRGPDGRLTPLTSLQPGPAQPWKDFIPFFEHGNLADPESCLFGKRQLALKVVSGLAAAVRQWGTDREPLTFAFACAIDEAGCGHRLAYPDWSGHFTMRTLIAEALDSLAESDAAARRLRDDKLLRFDYFNGQPGGHDFSACGFPGIVSAHYDWMDETTASRSD</sequence>
<keyword evidence="1" id="KW-0812">Transmembrane</keyword>
<keyword evidence="1" id="KW-0472">Membrane</keyword>